<evidence type="ECO:0000256" key="1">
    <source>
        <dbReference type="ARBA" id="ARBA00004114"/>
    </source>
</evidence>
<evidence type="ECO:0000256" key="3">
    <source>
        <dbReference type="ARBA" id="ARBA00010494"/>
    </source>
</evidence>
<organism evidence="11 12">
    <name type="scientific">Melipona bicolor</name>
    <dbReference type="NCBI Taxonomy" id="60889"/>
    <lineage>
        <taxon>Eukaryota</taxon>
        <taxon>Metazoa</taxon>
        <taxon>Ecdysozoa</taxon>
        <taxon>Arthropoda</taxon>
        <taxon>Hexapoda</taxon>
        <taxon>Insecta</taxon>
        <taxon>Pterygota</taxon>
        <taxon>Neoptera</taxon>
        <taxon>Endopterygota</taxon>
        <taxon>Hymenoptera</taxon>
        <taxon>Apocrita</taxon>
        <taxon>Aculeata</taxon>
        <taxon>Apoidea</taxon>
        <taxon>Anthophila</taxon>
        <taxon>Apidae</taxon>
        <taxon>Melipona</taxon>
    </lineage>
</organism>
<feature type="compositionally biased region" description="Basic and acidic residues" evidence="10">
    <location>
        <begin position="163"/>
        <end position="172"/>
    </location>
</feature>
<dbReference type="EMBL" id="JAHYIQ010000001">
    <property type="protein sequence ID" value="KAK1136350.1"/>
    <property type="molecule type" value="Genomic_DNA"/>
</dbReference>
<dbReference type="GO" id="GO:0005874">
    <property type="term" value="C:microtubule"/>
    <property type="evidence" value="ECO:0007669"/>
    <property type="project" value="UniProtKB-KW"/>
</dbReference>
<evidence type="ECO:0000256" key="2">
    <source>
        <dbReference type="ARBA" id="ARBA00004123"/>
    </source>
</evidence>
<feature type="compositionally biased region" description="Basic and acidic residues" evidence="10">
    <location>
        <begin position="238"/>
        <end position="250"/>
    </location>
</feature>
<dbReference type="GO" id="GO:0008017">
    <property type="term" value="F:microtubule binding"/>
    <property type="evidence" value="ECO:0007669"/>
    <property type="project" value="InterPro"/>
</dbReference>
<evidence type="ECO:0000256" key="7">
    <source>
        <dbReference type="ARBA" id="ARBA00023212"/>
    </source>
</evidence>
<reference evidence="11" key="1">
    <citation type="submission" date="2021-10" db="EMBL/GenBank/DDBJ databases">
        <title>Melipona bicolor Genome sequencing and assembly.</title>
        <authorList>
            <person name="Araujo N.S."/>
            <person name="Arias M.C."/>
        </authorList>
    </citation>
    <scope>NUCLEOTIDE SEQUENCE</scope>
    <source>
        <strain evidence="11">USP_2M_L1-L4_2017</strain>
        <tissue evidence="11">Whole body</tissue>
    </source>
</reference>
<keyword evidence="6" id="KW-0493">Microtubule</keyword>
<dbReference type="PANTHER" id="PTHR32078">
    <property type="entry name" value="NUCLEAR PROTEIN MDM1"/>
    <property type="match status" value="1"/>
</dbReference>
<dbReference type="InterPro" id="IPR029136">
    <property type="entry name" value="MDM1"/>
</dbReference>
<keyword evidence="5" id="KW-0963">Cytoplasm</keyword>
<accession>A0AA40GEP0</accession>
<evidence type="ECO:0000256" key="10">
    <source>
        <dbReference type="SAM" id="MobiDB-lite"/>
    </source>
</evidence>
<dbReference type="Proteomes" id="UP001177670">
    <property type="component" value="Unassembled WGS sequence"/>
</dbReference>
<proteinExistence type="inferred from homology"/>
<keyword evidence="12" id="KW-1185">Reference proteome</keyword>
<evidence type="ECO:0000256" key="4">
    <source>
        <dbReference type="ARBA" id="ARBA00013508"/>
    </source>
</evidence>
<dbReference type="GO" id="GO:0005814">
    <property type="term" value="C:centriole"/>
    <property type="evidence" value="ECO:0007669"/>
    <property type="project" value="UniProtKB-SubCell"/>
</dbReference>
<comment type="function">
    <text evidence="9">Microtubule-binding protein that negatively regulates centriole duplication. Binds to and stabilizes microtubules.</text>
</comment>
<gene>
    <name evidence="11" type="ORF">K0M31_000911</name>
</gene>
<keyword evidence="7" id="KW-0206">Cytoskeleton</keyword>
<comment type="caution">
    <text evidence="11">The sequence shown here is derived from an EMBL/GenBank/DDBJ whole genome shotgun (WGS) entry which is preliminary data.</text>
</comment>
<dbReference type="GO" id="GO:0005634">
    <property type="term" value="C:nucleus"/>
    <property type="evidence" value="ECO:0007669"/>
    <property type="project" value="UniProtKB-SubCell"/>
</dbReference>
<evidence type="ECO:0000256" key="8">
    <source>
        <dbReference type="ARBA" id="ARBA00023242"/>
    </source>
</evidence>
<evidence type="ECO:0000313" key="12">
    <source>
        <dbReference type="Proteomes" id="UP001177670"/>
    </source>
</evidence>
<keyword evidence="8" id="KW-0539">Nucleus</keyword>
<comment type="similarity">
    <text evidence="3">Belongs to the MDM1 family.</text>
</comment>
<evidence type="ECO:0000313" key="11">
    <source>
        <dbReference type="EMBL" id="KAK1136350.1"/>
    </source>
</evidence>
<evidence type="ECO:0000256" key="6">
    <source>
        <dbReference type="ARBA" id="ARBA00022701"/>
    </source>
</evidence>
<dbReference type="GO" id="GO:0046600">
    <property type="term" value="P:negative regulation of centriole replication"/>
    <property type="evidence" value="ECO:0007669"/>
    <property type="project" value="InterPro"/>
</dbReference>
<evidence type="ECO:0000256" key="9">
    <source>
        <dbReference type="ARBA" id="ARBA00045771"/>
    </source>
</evidence>
<dbReference type="PANTHER" id="PTHR32078:SF1">
    <property type="entry name" value="NUCLEAR PROTEIN MDM1"/>
    <property type="match status" value="1"/>
</dbReference>
<sequence length="250" mass="27133">MRFNFDPNAPEELSLFDRTDCDISLLHALPSTRPTLEPPLPRRKKCPELAYKTHEFITAADGGGIDAVDSNVVADKVREVTTQSGLPPSQLSKAISRISTEYRLQFAWPRRPQLTNGETVAPGVTAAGVPAGTTGPPRKSLSMGALKQGIAPTGPAPVHKKRPGDVDHKRDGMQASELEPLVGGTGTDTIDGVVPEGDEREEDMSDLKIAFRSEFKMIACSCDRGTISQGMTPRVKKRVEEKSDFRVKNV</sequence>
<feature type="region of interest" description="Disordered" evidence="10">
    <location>
        <begin position="148"/>
        <end position="203"/>
    </location>
</feature>
<dbReference type="AlphaFoldDB" id="A0AA40GEP0"/>
<feature type="region of interest" description="Disordered" evidence="10">
    <location>
        <begin position="226"/>
        <end position="250"/>
    </location>
</feature>
<comment type="subcellular location">
    <subcellularLocation>
        <location evidence="1">Cytoplasm</location>
        <location evidence="1">Cytoskeleton</location>
        <location evidence="1">Microtubule organizing center</location>
        <location evidence="1">Centrosome</location>
        <location evidence="1">Centriole</location>
    </subcellularLocation>
    <subcellularLocation>
        <location evidence="2">Nucleus</location>
    </subcellularLocation>
</comment>
<name>A0AA40GEP0_9HYME</name>
<evidence type="ECO:0000256" key="5">
    <source>
        <dbReference type="ARBA" id="ARBA00022490"/>
    </source>
</evidence>
<protein>
    <recommendedName>
        <fullName evidence="4">Nuclear protein MDM1</fullName>
    </recommendedName>
</protein>